<evidence type="ECO:0000256" key="5">
    <source>
        <dbReference type="SAM" id="MobiDB-lite"/>
    </source>
</evidence>
<evidence type="ECO:0000256" key="1">
    <source>
        <dbReference type="ARBA" id="ARBA00004167"/>
    </source>
</evidence>
<dbReference type="PANTHER" id="PTHR36985">
    <property type="entry name" value="TRANSLOCATION AND ASSEMBLY MODULE SUBUNIT TAMB"/>
    <property type="match status" value="1"/>
</dbReference>
<feature type="region of interest" description="Disordered" evidence="5">
    <location>
        <begin position="1440"/>
        <end position="1479"/>
    </location>
</feature>
<comment type="subcellular location">
    <subcellularLocation>
        <location evidence="1">Membrane</location>
        <topology evidence="1">Single-pass membrane protein</topology>
    </subcellularLocation>
</comment>
<protein>
    <submittedName>
        <fullName evidence="7">Translocation/assembly module TamB</fullName>
    </submittedName>
</protein>
<evidence type="ECO:0000313" key="7">
    <source>
        <dbReference type="EMBL" id="NBL65696.1"/>
    </source>
</evidence>
<sequence>MLVLGIALSLPFVQTKIAHYVTKELNETYGTDINVDKVAISVFGSVKLKTVLIRDHHKDTLIYANSIKTNILSFKKLQSGDLLFGDIYADNLFFNLKNYKNEKEANINVFVKKFDTGKKSTKPFELTADNIYLTKSHFKVSNENLENQVAIDFTKMEASIRKFKIYGSDITTEIRKFSFLDHRKLEVKNLTGKFSYSKESILLKEMSLATKESKMAGNIVLTYKEGGLGDFVNKVHIDADIDSGAISTNDLNLFYSEFGPNKTFEFSTILAGTMNDFYTRNLKMVVDKKSQIVGDINFKNLFNPDKNAFLIKGEFEKLSSNYNNLKTILPRILGEKLPSSLAYLGEFDIAGNAQVSKTNVKTDLYLTTEIGELAAVLDIDNINNIDNASYNGDINLNQFHIGKFLGQKDFGAVTVDMNVVGKGFTREFLNTKVTGNIYALNYRNYNYKNIQVDGTLKNPIFQGKFVVNDENVKLDFNGLVDLSKRENRYDFHAIIDYADLHKLNLIKRDTLSLFKGDITIQMSGNNIDNMHGDILISQTSYQNENDIYFFDDFKLNSNFGEDGSRKITISSPDVVEGEIHGKYKFNEVGKIIENAIGSLYTNYRPNKVSKGQYLDFNLSIYNKLIEIFLPQLSLSTNTQISGRLIADTNEFKLNFNSPEINYANNTFDEVFLEIDNKNPLYNAYIGIDSIKTKNYKISEFSTINVKLEDTLFFRTEFKGGKLNRDYFKFNIYHTIDENNNNVVGVKKSEVNIKDYLWFLNEEDTADNKIIFDKKMKNFNIDNILMTHNDQRIELSGILKDSTYKDLSLNFEKVNLGKLLPEIDSLRIQGNLNGKLNFFQNKNVYKPTSTVSVDSLFVNDVALGDLFVDIQGDENLNRFSVNSTLRNENVENFSATGDIAILNKETVFDLNFKFEKFNLGALSPLGGNVISKIRGFATGNAGFVGTLENPQINGRLYLDKVGMKIPYLNVDYEFEERSVVDLTENQFRFNDAKMTDTKYNTVGYLTGNIRHQNFKNWVLDLNIVSDRLLALDTQDSDDALYFGTAFIAGNASINGPTNGLFIAVQAESKKGTDIKIPISSATGAGNSSFIKFLSPKEKYNIEKGIVEAPIIANQGLELQFDLKITPEAQVEIVIDRNSGHGLKGTGDGTMRLEISTLGKFNMWGDYNVAQGEYNFKYGGLIDKKFQVKKGSSISWEGDPLRARLNIDAVYRTQANPAILQENASFNRKVPVEVVIGLTGNLTNPEPDFTINFPTVSSVLKSELQVRLDDKDTRVNQALSLLATGNFINSDNAGTAVYGSLFERAGNLFNDLFQDEEGKFQVAFDYQQADRNPMAETSSQLGIAITTQINDRISIDGKVGVPVGGVNQSTIVGNVEIRYRVNDDGTLNLRVFNRENDINYNYLGEAIDYTQGIGISYEVDFDTLRELWFKIFGLKAKEETNQATDQLPDSDFSPEYIKWTQERRKKAEPAKPQTQSAPEAD</sequence>
<comment type="caution">
    <text evidence="7">The sequence shown here is derived from an EMBL/GenBank/DDBJ whole genome shotgun (WGS) entry which is preliminary data.</text>
</comment>
<accession>A0ABW9ZC69</accession>
<reference evidence="8" key="1">
    <citation type="submission" date="2020-01" db="EMBL/GenBank/DDBJ databases">
        <title>Sphingomonas sp. strain CSW-10.</title>
        <authorList>
            <person name="Chen W.-M."/>
        </authorList>
    </citation>
    <scope>NUCLEOTIDE SEQUENCE [LARGE SCALE GENOMIC DNA]</scope>
    <source>
        <strain evidence="8">NST-5</strain>
    </source>
</reference>
<evidence type="ECO:0000256" key="2">
    <source>
        <dbReference type="ARBA" id="ARBA00022692"/>
    </source>
</evidence>
<dbReference type="Pfam" id="PF04357">
    <property type="entry name" value="TamB"/>
    <property type="match status" value="1"/>
</dbReference>
<proteinExistence type="predicted"/>
<keyword evidence="3" id="KW-1133">Transmembrane helix</keyword>
<dbReference type="Proteomes" id="UP000798602">
    <property type="component" value="Unassembled WGS sequence"/>
</dbReference>
<evidence type="ECO:0000259" key="6">
    <source>
        <dbReference type="Pfam" id="PF04357"/>
    </source>
</evidence>
<feature type="compositionally biased region" description="Polar residues" evidence="5">
    <location>
        <begin position="1470"/>
        <end position="1479"/>
    </location>
</feature>
<keyword evidence="8" id="KW-1185">Reference proteome</keyword>
<evidence type="ECO:0000256" key="4">
    <source>
        <dbReference type="ARBA" id="ARBA00023136"/>
    </source>
</evidence>
<name>A0ABW9ZC69_9FLAO</name>
<dbReference type="EMBL" id="JAABLM010000013">
    <property type="protein sequence ID" value="NBL65696.1"/>
    <property type="molecule type" value="Genomic_DNA"/>
</dbReference>
<feature type="compositionally biased region" description="Basic and acidic residues" evidence="5">
    <location>
        <begin position="1458"/>
        <end position="1467"/>
    </location>
</feature>
<dbReference type="InterPro" id="IPR007452">
    <property type="entry name" value="TamB_C"/>
</dbReference>
<dbReference type="PANTHER" id="PTHR36985:SF1">
    <property type="entry name" value="TRANSLOCATION AND ASSEMBLY MODULE SUBUNIT TAMB"/>
    <property type="match status" value="1"/>
</dbReference>
<organism evidence="7 8">
    <name type="scientific">Flavobacterium ichthyis</name>
    <dbReference type="NCBI Taxonomy" id="2698827"/>
    <lineage>
        <taxon>Bacteria</taxon>
        <taxon>Pseudomonadati</taxon>
        <taxon>Bacteroidota</taxon>
        <taxon>Flavobacteriia</taxon>
        <taxon>Flavobacteriales</taxon>
        <taxon>Flavobacteriaceae</taxon>
        <taxon>Flavobacterium</taxon>
    </lineage>
</organism>
<gene>
    <name evidence="7" type="ORF">GV828_10840</name>
</gene>
<evidence type="ECO:0000313" key="8">
    <source>
        <dbReference type="Proteomes" id="UP000798602"/>
    </source>
</evidence>
<keyword evidence="2" id="KW-0812">Transmembrane</keyword>
<evidence type="ECO:0000256" key="3">
    <source>
        <dbReference type="ARBA" id="ARBA00022989"/>
    </source>
</evidence>
<keyword evidence="4" id="KW-0472">Membrane</keyword>
<feature type="domain" description="Translocation and assembly module TamB C-terminal" evidence="6">
    <location>
        <begin position="993"/>
        <end position="1419"/>
    </location>
</feature>